<evidence type="ECO:0000313" key="2">
    <source>
        <dbReference type="Proteomes" id="UP000192907"/>
    </source>
</evidence>
<name>A0A1Y6CQB3_9BACT</name>
<dbReference type="Proteomes" id="UP000192907">
    <property type="component" value="Unassembled WGS sequence"/>
</dbReference>
<reference evidence="2" key="1">
    <citation type="submission" date="2017-04" db="EMBL/GenBank/DDBJ databases">
        <authorList>
            <person name="Varghese N."/>
            <person name="Submissions S."/>
        </authorList>
    </citation>
    <scope>NUCLEOTIDE SEQUENCE [LARGE SCALE GENOMIC DNA]</scope>
    <source>
        <strain evidence="2">RKEM611</strain>
    </source>
</reference>
<evidence type="ECO:0000313" key="1">
    <source>
        <dbReference type="EMBL" id="SMF65369.1"/>
    </source>
</evidence>
<dbReference type="PROSITE" id="PS51257">
    <property type="entry name" value="PROKAR_LIPOPROTEIN"/>
    <property type="match status" value="1"/>
</dbReference>
<sequence length="385" mass="42173">MRLITKTLGITMPWLLTSCGYLPTASQLDVASSTSFSAWCQSWQLESCEKVPSDKIPSKLWPSALEIADALVKSPSSINFERGSFESSSVQNLLMNTLGRDTIDHLNQIPWSSIYTDGTAFNIEQDEVSEVVTNGLRTEFAMSSRLVLSEPGTLAIDGITLNNSDRTKIFTIKTIDLSVSNRLTFENSDLVIEDIPLEFILPLPDQWPTIVPSELLSLTRDVLFDQDVSWRNAIDIQLNESNLETIHNAIVPILEPDAVTPGLSKILETAQSANFGGTQSQNEWGSLTLKNELSCEAKLRNIPVLGSATVRLDLDQRSSLSKLKETSNGFSFEISGIDSNFGKISRIEVDGSKIKAKIGWLTIPVDVDDAVSGENAIAIDSLTCS</sequence>
<accession>A0A1Y6CQB3</accession>
<organism evidence="1 2">
    <name type="scientific">Pseudobacteriovorax antillogorgiicola</name>
    <dbReference type="NCBI Taxonomy" id="1513793"/>
    <lineage>
        <taxon>Bacteria</taxon>
        <taxon>Pseudomonadati</taxon>
        <taxon>Bdellovibrionota</taxon>
        <taxon>Oligoflexia</taxon>
        <taxon>Oligoflexales</taxon>
        <taxon>Pseudobacteriovoracaceae</taxon>
        <taxon>Pseudobacteriovorax</taxon>
    </lineage>
</organism>
<protein>
    <submittedName>
        <fullName evidence="1">Uncharacterized protein</fullName>
    </submittedName>
</protein>
<proteinExistence type="predicted"/>
<dbReference type="EMBL" id="FWZT01000022">
    <property type="protein sequence ID" value="SMF65369.1"/>
    <property type="molecule type" value="Genomic_DNA"/>
</dbReference>
<keyword evidence="2" id="KW-1185">Reference proteome</keyword>
<gene>
    <name evidence="1" type="ORF">SAMN06296036_122131</name>
</gene>
<dbReference type="AlphaFoldDB" id="A0A1Y6CQB3"/>
<dbReference type="RefSeq" id="WP_132323524.1">
    <property type="nucleotide sequence ID" value="NZ_FWZT01000022.1"/>
</dbReference>